<dbReference type="InterPro" id="IPR047985">
    <property type="entry name" value="StbB-like"/>
</dbReference>
<evidence type="ECO:0000313" key="3">
    <source>
        <dbReference type="Proteomes" id="UP000029719"/>
    </source>
</evidence>
<dbReference type="NCBIfam" id="NF041292">
    <property type="entry name" value="StbB"/>
    <property type="match status" value="1"/>
</dbReference>
<sequence>MLTVVMNNSGNSGKSTVSDNVLEPRMDNAKVIRIESINSHDGNADENMTGKQYGDIVNGIVIYDNAIIDVGSSNVEVWQRLMRQYKGSHEIWDYYVIPVVPSNKQMVDTIATIESLSEMGVPAEKIRLIFNKVESEDVDLEKAFIPIFAYYNAEKTFTLNKNAVVYDHEFFGRARDEGMSIRDILQDETNFNEMIKNAETPADKVNWSRKRALKYLAVDMNEKLDVAFKALFE</sequence>
<feature type="region of interest" description="Disordered" evidence="1">
    <location>
        <begin position="1"/>
        <end position="20"/>
    </location>
</feature>
<feature type="compositionally biased region" description="Polar residues" evidence="1">
    <location>
        <begin position="1"/>
        <end position="19"/>
    </location>
</feature>
<dbReference type="Gene3D" id="3.40.50.300">
    <property type="entry name" value="P-loop containing nucleotide triphosphate hydrolases"/>
    <property type="match status" value="1"/>
</dbReference>
<dbReference type="RefSeq" id="WP_037019427.1">
    <property type="nucleotide sequence ID" value="NZ_JRMB01000005.1"/>
</dbReference>
<reference evidence="2 3" key="1">
    <citation type="submission" date="2014-09" db="EMBL/GenBank/DDBJ databases">
        <title>Genome sequence of Pseudomonas lutea strain DSM 17257T.</title>
        <authorList>
            <person name="Kwak Y."/>
            <person name="Shin J.-H."/>
        </authorList>
    </citation>
    <scope>NUCLEOTIDE SEQUENCE [LARGE SCALE GENOMIC DNA]</scope>
    <source>
        <strain evidence="2 3">DSM 17257</strain>
    </source>
</reference>
<dbReference type="AlphaFoldDB" id="A0A9X0EAB8"/>
<comment type="caution">
    <text evidence="2">The sequence shown here is derived from an EMBL/GenBank/DDBJ whole genome shotgun (WGS) entry which is preliminary data.</text>
</comment>
<dbReference type="EMBL" id="JRMB01000005">
    <property type="protein sequence ID" value="KGF62110.1"/>
    <property type="molecule type" value="Genomic_DNA"/>
</dbReference>
<organism evidence="2 3">
    <name type="scientific">Pseudomonas lutea</name>
    <dbReference type="NCBI Taxonomy" id="243924"/>
    <lineage>
        <taxon>Bacteria</taxon>
        <taxon>Pseudomonadati</taxon>
        <taxon>Pseudomonadota</taxon>
        <taxon>Gammaproteobacteria</taxon>
        <taxon>Pseudomonadales</taxon>
        <taxon>Pseudomonadaceae</taxon>
        <taxon>Pseudomonas</taxon>
    </lineage>
</organism>
<dbReference type="Proteomes" id="UP000029719">
    <property type="component" value="Unassembled WGS sequence"/>
</dbReference>
<accession>A0A9X0EAB8</accession>
<evidence type="ECO:0000256" key="1">
    <source>
        <dbReference type="SAM" id="MobiDB-lite"/>
    </source>
</evidence>
<name>A0A9X0EAB8_9PSED</name>
<evidence type="ECO:0000313" key="2">
    <source>
        <dbReference type="EMBL" id="KGF62110.1"/>
    </source>
</evidence>
<gene>
    <name evidence="2" type="ORF">LT42_25475</name>
</gene>
<evidence type="ECO:0008006" key="4">
    <source>
        <dbReference type="Google" id="ProtNLM"/>
    </source>
</evidence>
<dbReference type="InterPro" id="IPR027417">
    <property type="entry name" value="P-loop_NTPase"/>
</dbReference>
<proteinExistence type="predicted"/>
<protein>
    <recommendedName>
        <fullName evidence="4">Plasmid stabilization protein</fullName>
    </recommendedName>
</protein>